<reference evidence="1 2" key="1">
    <citation type="submission" date="2018-11" db="EMBL/GenBank/DDBJ databases">
        <authorList>
            <consortium name="Pathogen Informatics"/>
        </authorList>
    </citation>
    <scope>NUCLEOTIDE SEQUENCE [LARGE SCALE GENOMIC DNA]</scope>
</reference>
<proteinExistence type="predicted"/>
<gene>
    <name evidence="1" type="ORF">CGOC_LOCUS10752</name>
</gene>
<accession>A0A3P7ME95</accession>
<dbReference type="EMBL" id="UYRV01112765">
    <property type="protein sequence ID" value="VDN27775.1"/>
    <property type="molecule type" value="Genomic_DNA"/>
</dbReference>
<protein>
    <submittedName>
        <fullName evidence="1">Uncharacterized protein</fullName>
    </submittedName>
</protein>
<organism evidence="1 2">
    <name type="scientific">Cylicostephanus goldi</name>
    <name type="common">Nematode worm</name>
    <dbReference type="NCBI Taxonomy" id="71465"/>
    <lineage>
        <taxon>Eukaryota</taxon>
        <taxon>Metazoa</taxon>
        <taxon>Ecdysozoa</taxon>
        <taxon>Nematoda</taxon>
        <taxon>Chromadorea</taxon>
        <taxon>Rhabditida</taxon>
        <taxon>Rhabditina</taxon>
        <taxon>Rhabditomorpha</taxon>
        <taxon>Strongyloidea</taxon>
        <taxon>Strongylidae</taxon>
        <taxon>Cylicostephanus</taxon>
    </lineage>
</organism>
<name>A0A3P7ME95_CYLGO</name>
<dbReference type="Proteomes" id="UP000271889">
    <property type="component" value="Unassembled WGS sequence"/>
</dbReference>
<evidence type="ECO:0000313" key="2">
    <source>
        <dbReference type="Proteomes" id="UP000271889"/>
    </source>
</evidence>
<dbReference type="AlphaFoldDB" id="A0A3P7ME95"/>
<sequence length="81" mass="9320">MSLWKFPRDDRVQLLEFRCQKLNQSLENHAIKKLESVSYLTVTQIEDKMLQSSGVIEIGGILGKYFLDFLVRESGDVVSEV</sequence>
<keyword evidence="2" id="KW-1185">Reference proteome</keyword>
<evidence type="ECO:0000313" key="1">
    <source>
        <dbReference type="EMBL" id="VDN27775.1"/>
    </source>
</evidence>